<gene>
    <name evidence="1" type="ORF">ANANG_G00193750</name>
</gene>
<proteinExistence type="predicted"/>
<feature type="non-terminal residue" evidence="1">
    <location>
        <position position="1"/>
    </location>
</feature>
<dbReference type="EMBL" id="JAFIRN010000010">
    <property type="protein sequence ID" value="KAG5840906.1"/>
    <property type="molecule type" value="Genomic_DNA"/>
</dbReference>
<evidence type="ECO:0000313" key="1">
    <source>
        <dbReference type="EMBL" id="KAG5840906.1"/>
    </source>
</evidence>
<name>A0A9D3M2X7_ANGAN</name>
<sequence length="61" mass="6985">HSVASDSEFSFYSCHFAISLYGIDDEKVIKQQIVYNVCMFSAVVASYTYKCECILSLRMSR</sequence>
<dbReference type="Proteomes" id="UP001044222">
    <property type="component" value="Chromosome 10"/>
</dbReference>
<comment type="caution">
    <text evidence="1">The sequence shown here is derived from an EMBL/GenBank/DDBJ whole genome shotgun (WGS) entry which is preliminary data.</text>
</comment>
<evidence type="ECO:0000313" key="2">
    <source>
        <dbReference type="Proteomes" id="UP001044222"/>
    </source>
</evidence>
<organism evidence="1 2">
    <name type="scientific">Anguilla anguilla</name>
    <name type="common">European freshwater eel</name>
    <name type="synonym">Muraena anguilla</name>
    <dbReference type="NCBI Taxonomy" id="7936"/>
    <lineage>
        <taxon>Eukaryota</taxon>
        <taxon>Metazoa</taxon>
        <taxon>Chordata</taxon>
        <taxon>Craniata</taxon>
        <taxon>Vertebrata</taxon>
        <taxon>Euteleostomi</taxon>
        <taxon>Actinopterygii</taxon>
        <taxon>Neopterygii</taxon>
        <taxon>Teleostei</taxon>
        <taxon>Anguilliformes</taxon>
        <taxon>Anguillidae</taxon>
        <taxon>Anguilla</taxon>
    </lineage>
</organism>
<dbReference type="AlphaFoldDB" id="A0A9D3M2X7"/>
<protein>
    <submittedName>
        <fullName evidence="1">Uncharacterized protein</fullName>
    </submittedName>
</protein>
<keyword evidence="2" id="KW-1185">Reference proteome</keyword>
<accession>A0A9D3M2X7</accession>
<reference evidence="1" key="1">
    <citation type="submission" date="2021-01" db="EMBL/GenBank/DDBJ databases">
        <title>A chromosome-scale assembly of European eel, Anguilla anguilla.</title>
        <authorList>
            <person name="Henkel C."/>
            <person name="Jong-Raadsen S.A."/>
            <person name="Dufour S."/>
            <person name="Weltzien F.-A."/>
            <person name="Palstra A.P."/>
            <person name="Pelster B."/>
            <person name="Spaink H.P."/>
            <person name="Van Den Thillart G.E."/>
            <person name="Jansen H."/>
            <person name="Zahm M."/>
            <person name="Klopp C."/>
            <person name="Cedric C."/>
            <person name="Louis A."/>
            <person name="Berthelot C."/>
            <person name="Parey E."/>
            <person name="Roest Crollius H."/>
            <person name="Montfort J."/>
            <person name="Robinson-Rechavi M."/>
            <person name="Bucao C."/>
            <person name="Bouchez O."/>
            <person name="Gislard M."/>
            <person name="Lluch J."/>
            <person name="Milhes M."/>
            <person name="Lampietro C."/>
            <person name="Lopez Roques C."/>
            <person name="Donnadieu C."/>
            <person name="Braasch I."/>
            <person name="Desvignes T."/>
            <person name="Postlethwait J."/>
            <person name="Bobe J."/>
            <person name="Guiguen Y."/>
            <person name="Dirks R."/>
        </authorList>
    </citation>
    <scope>NUCLEOTIDE SEQUENCE</scope>
    <source>
        <strain evidence="1">Tag_6206</strain>
        <tissue evidence="1">Liver</tissue>
    </source>
</reference>
<feature type="non-terminal residue" evidence="1">
    <location>
        <position position="61"/>
    </location>
</feature>